<feature type="compositionally biased region" description="Basic and acidic residues" evidence="1">
    <location>
        <begin position="109"/>
        <end position="118"/>
    </location>
</feature>
<comment type="caution">
    <text evidence="2">The sequence shown here is derived from an EMBL/GenBank/DDBJ whole genome shotgun (WGS) entry which is preliminary data.</text>
</comment>
<name>A0A939JTM3_9ACTN</name>
<evidence type="ECO:0000313" key="3">
    <source>
        <dbReference type="Proteomes" id="UP000664781"/>
    </source>
</evidence>
<dbReference type="RefSeq" id="WP_086569691.1">
    <property type="nucleotide sequence ID" value="NZ_JAFMOF010000006.1"/>
</dbReference>
<organism evidence="2 3">
    <name type="scientific">Streptomyces triculaminicus</name>
    <dbReference type="NCBI Taxonomy" id="2816232"/>
    <lineage>
        <taxon>Bacteria</taxon>
        <taxon>Bacillati</taxon>
        <taxon>Actinomycetota</taxon>
        <taxon>Actinomycetes</taxon>
        <taxon>Kitasatosporales</taxon>
        <taxon>Streptomycetaceae</taxon>
        <taxon>Streptomyces</taxon>
    </lineage>
</organism>
<dbReference type="Proteomes" id="UP000664781">
    <property type="component" value="Unassembled WGS sequence"/>
</dbReference>
<evidence type="ECO:0000313" key="2">
    <source>
        <dbReference type="EMBL" id="MBO0657072.1"/>
    </source>
</evidence>
<evidence type="ECO:0000256" key="1">
    <source>
        <dbReference type="SAM" id="MobiDB-lite"/>
    </source>
</evidence>
<accession>A0A939JTM3</accession>
<proteinExistence type="predicted"/>
<protein>
    <submittedName>
        <fullName evidence="2">Uncharacterized protein</fullName>
    </submittedName>
</protein>
<feature type="region of interest" description="Disordered" evidence="1">
    <location>
        <begin position="109"/>
        <end position="132"/>
    </location>
</feature>
<keyword evidence="3" id="KW-1185">Reference proteome</keyword>
<reference evidence="2" key="1">
    <citation type="submission" date="2021-03" db="EMBL/GenBank/DDBJ databases">
        <title>Streptomyces strains.</title>
        <authorList>
            <person name="Lund M.B."/>
            <person name="Toerring T."/>
        </authorList>
    </citation>
    <scope>NUCLEOTIDE SEQUENCE</scope>
    <source>
        <strain evidence="2">JCM 4242</strain>
    </source>
</reference>
<gene>
    <name evidence="2" type="ORF">J1792_31360</name>
</gene>
<dbReference type="AlphaFoldDB" id="A0A939JTM3"/>
<dbReference type="EMBL" id="JAFMOF010000006">
    <property type="protein sequence ID" value="MBO0657072.1"/>
    <property type="molecule type" value="Genomic_DNA"/>
</dbReference>
<sequence length="132" mass="14890">MNNNPLDRVRKNKAPHCERHHAHLTPERRAEAAAWFPVGRQAQMAFLLVRYDNNVPVLAAVLGTSGRAVCRYARGGLLPPGPRLRRALRRRVLDLVCPGCLADRAVEEARQAERDVRRAARRSARGRDRSGR</sequence>